<reference evidence="2" key="1">
    <citation type="journal article" date="2020" name="Stud. Mycol.">
        <title>101 Dothideomycetes genomes: a test case for predicting lifestyles and emergence of pathogens.</title>
        <authorList>
            <person name="Haridas S."/>
            <person name="Albert R."/>
            <person name="Binder M."/>
            <person name="Bloem J."/>
            <person name="Labutti K."/>
            <person name="Salamov A."/>
            <person name="Andreopoulos B."/>
            <person name="Baker S."/>
            <person name="Barry K."/>
            <person name="Bills G."/>
            <person name="Bluhm B."/>
            <person name="Cannon C."/>
            <person name="Castanera R."/>
            <person name="Culley D."/>
            <person name="Daum C."/>
            <person name="Ezra D."/>
            <person name="Gonzalez J."/>
            <person name="Henrissat B."/>
            <person name="Kuo A."/>
            <person name="Liang C."/>
            <person name="Lipzen A."/>
            <person name="Lutzoni F."/>
            <person name="Magnuson J."/>
            <person name="Mondo S."/>
            <person name="Nolan M."/>
            <person name="Ohm R."/>
            <person name="Pangilinan J."/>
            <person name="Park H.-J."/>
            <person name="Ramirez L."/>
            <person name="Alfaro M."/>
            <person name="Sun H."/>
            <person name="Tritt A."/>
            <person name="Yoshinaga Y."/>
            <person name="Zwiers L.-H."/>
            <person name="Turgeon B."/>
            <person name="Goodwin S."/>
            <person name="Spatafora J."/>
            <person name="Crous P."/>
            <person name="Grigoriev I."/>
        </authorList>
    </citation>
    <scope>NUCLEOTIDE SEQUENCE</scope>
    <source>
        <strain evidence="2">CBS 175.79</strain>
    </source>
</reference>
<dbReference type="InterPro" id="IPR021765">
    <property type="entry name" value="UstYa-like"/>
</dbReference>
<dbReference type="GeneID" id="54290656"/>
<organism evidence="2 3">
    <name type="scientific">Aaosphaeria arxii CBS 175.79</name>
    <dbReference type="NCBI Taxonomy" id="1450172"/>
    <lineage>
        <taxon>Eukaryota</taxon>
        <taxon>Fungi</taxon>
        <taxon>Dikarya</taxon>
        <taxon>Ascomycota</taxon>
        <taxon>Pezizomycotina</taxon>
        <taxon>Dothideomycetes</taxon>
        <taxon>Pleosporomycetidae</taxon>
        <taxon>Pleosporales</taxon>
        <taxon>Pleosporales incertae sedis</taxon>
        <taxon>Aaosphaeria</taxon>
    </lineage>
</organism>
<gene>
    <name evidence="2" type="ORF">BU24DRAFT_482779</name>
</gene>
<evidence type="ECO:0000313" key="2">
    <source>
        <dbReference type="EMBL" id="KAF2015189.1"/>
    </source>
</evidence>
<evidence type="ECO:0000313" key="3">
    <source>
        <dbReference type="Proteomes" id="UP000799778"/>
    </source>
</evidence>
<dbReference type="OrthoDB" id="3687641at2759"/>
<accession>A0A6A5XQL7</accession>
<dbReference type="Pfam" id="PF11807">
    <property type="entry name" value="UstYa"/>
    <property type="match status" value="1"/>
</dbReference>
<proteinExistence type="inferred from homology"/>
<dbReference type="RefSeq" id="XP_033383528.1">
    <property type="nucleotide sequence ID" value="XM_033533259.1"/>
</dbReference>
<name>A0A6A5XQL7_9PLEO</name>
<dbReference type="Proteomes" id="UP000799778">
    <property type="component" value="Unassembled WGS sequence"/>
</dbReference>
<protein>
    <submittedName>
        <fullName evidence="2">Uncharacterized protein</fullName>
    </submittedName>
</protein>
<dbReference type="GO" id="GO:0043386">
    <property type="term" value="P:mycotoxin biosynthetic process"/>
    <property type="evidence" value="ECO:0007669"/>
    <property type="project" value="InterPro"/>
</dbReference>
<dbReference type="PANTHER" id="PTHR33365">
    <property type="entry name" value="YALI0B05434P"/>
    <property type="match status" value="1"/>
</dbReference>
<dbReference type="EMBL" id="ML978070">
    <property type="protein sequence ID" value="KAF2015189.1"/>
    <property type="molecule type" value="Genomic_DNA"/>
</dbReference>
<comment type="similarity">
    <text evidence="1">Belongs to the ustYa family.</text>
</comment>
<dbReference type="PANTHER" id="PTHR33365:SF12">
    <property type="entry name" value="TAT PATHWAY SIGNAL SEQUENCE"/>
    <property type="match status" value="1"/>
</dbReference>
<dbReference type="AlphaFoldDB" id="A0A6A5XQL7"/>
<sequence>IVSSEHSVDHDNYTKYSGPPTHENTKAWENLIPHKHHYITFRNFMYSYSKISATFFSLSEDELRASGESLHDSVQLADEDGYLAALGVYHELHCLRQVRLYLYRDTYFGNLTEANLEWFYSHLDHCIETLRISIMCNADLSLYTFYWKEREENRPHAKSNSQRQCLNWAQIEQWSISRQVSLWPRLVRKGGNKDRVHL</sequence>
<keyword evidence="3" id="KW-1185">Reference proteome</keyword>
<evidence type="ECO:0000256" key="1">
    <source>
        <dbReference type="ARBA" id="ARBA00035112"/>
    </source>
</evidence>
<feature type="non-terminal residue" evidence="2">
    <location>
        <position position="1"/>
    </location>
</feature>